<reference evidence="3" key="2">
    <citation type="submission" date="2020-09" db="EMBL/GenBank/DDBJ databases">
        <authorList>
            <person name="Kikuchi T."/>
        </authorList>
    </citation>
    <scope>NUCLEOTIDE SEQUENCE</scope>
    <source>
        <strain evidence="3">Ka4C1</strain>
    </source>
</reference>
<dbReference type="EMBL" id="CAJFDI010000004">
    <property type="protein sequence ID" value="CAD5226669.1"/>
    <property type="molecule type" value="Genomic_DNA"/>
</dbReference>
<evidence type="ECO:0000313" key="6">
    <source>
        <dbReference type="WBParaSite" id="BXY_0740300.1"/>
    </source>
</evidence>
<dbReference type="SUPFAM" id="SSF49562">
    <property type="entry name" value="C2 domain (Calcium/lipid-binding domain, CaLB)"/>
    <property type="match status" value="1"/>
</dbReference>
<reference evidence="6" key="1">
    <citation type="submission" date="2016-11" db="UniProtKB">
        <authorList>
            <consortium name="WormBaseParasite"/>
        </authorList>
    </citation>
    <scope>IDENTIFICATION</scope>
</reference>
<evidence type="ECO:0000256" key="1">
    <source>
        <dbReference type="SAM" id="MobiDB-lite"/>
    </source>
</evidence>
<dbReference type="GO" id="GO:0071277">
    <property type="term" value="P:cellular response to calcium ion"/>
    <property type="evidence" value="ECO:0007669"/>
    <property type="project" value="TreeGrafter"/>
</dbReference>
<dbReference type="AlphaFoldDB" id="A0A1I7S323"/>
<gene>
    <name evidence="3" type="ORF">BXYJ_LOCUS9214</name>
</gene>
<evidence type="ECO:0000313" key="5">
    <source>
        <dbReference type="Proteomes" id="UP000659654"/>
    </source>
</evidence>
<dbReference type="WBParaSite" id="BXY_0740300.1">
    <property type="protein sequence ID" value="BXY_0740300.1"/>
    <property type="gene ID" value="BXY_0740300"/>
</dbReference>
<dbReference type="Proteomes" id="UP000582659">
    <property type="component" value="Unassembled WGS sequence"/>
</dbReference>
<dbReference type="eggNOG" id="KOG1327">
    <property type="taxonomic scope" value="Eukaryota"/>
</dbReference>
<dbReference type="GO" id="GO:0005886">
    <property type="term" value="C:plasma membrane"/>
    <property type="evidence" value="ECO:0007669"/>
    <property type="project" value="TreeGrafter"/>
</dbReference>
<evidence type="ECO:0000259" key="2">
    <source>
        <dbReference type="Pfam" id="PF07002"/>
    </source>
</evidence>
<feature type="domain" description="Copine C-terminal" evidence="2">
    <location>
        <begin position="332"/>
        <end position="551"/>
    </location>
</feature>
<sequence length="649" mass="72675">MNMVKLRQILELRRATKAPPLVPPKNKRGSDSDYRRGPKEIIDVHISARHFRCLSKYTSANIVLIFSESDDARKGPWRVTTASEIIPKAECFDLSSVFAVEFQFERCQYIKVDICEWEESNAVSLGYAIFTVAELVVKYGIGIEKEIIEDESGQKIADISISCTLRPKPHSVLLQFCARGVSKKSLALGASQMFFEVKKVESRTGSVVLYRSETVKYGNKCIFKTFSLQSSDVNDSILEVTCYQKDVKNAKIFIGSCETTYERLRIGPTLSNVYALSYENSKGQKKVCGEFELLKFNEMVLPSFLEFITTGTLINVAFAIDFTQNEFQVDPQNVQQYLDDVELAIKAIGEPLREFNISSAYAAFGFGAKVPPHFRESQEFCLNLDTDPYCRGLDGVLDSFKTAFANTQPINMAHLSHVIYYVSKLAQNAVARCKAGQTQYHILVLITRGIFDDIKETVQALIFASRAPISVVFVGIGELDLSELERLGTAGTRLNYHGRKPERDCMQFVSVPKCREEESTKPELLGLIAERGLVSVPYQMTSWMSRNGIKPPVPDPCSSRHSARGSTVFRPTFPSLHSMQANVVGISSVDMNSCATRSLQSNEMLTDEDSLRSSLCERDSSSFKESRSSRKLPSLDQCRSHSVNESGHR</sequence>
<evidence type="ECO:0000313" key="4">
    <source>
        <dbReference type="Proteomes" id="UP000095284"/>
    </source>
</evidence>
<dbReference type="InterPro" id="IPR045052">
    <property type="entry name" value="Copine"/>
</dbReference>
<proteinExistence type="predicted"/>
<feature type="region of interest" description="Disordered" evidence="1">
    <location>
        <begin position="601"/>
        <end position="649"/>
    </location>
</feature>
<dbReference type="Pfam" id="PF07002">
    <property type="entry name" value="Copine"/>
    <property type="match status" value="1"/>
</dbReference>
<accession>A0A1I7S323</accession>
<dbReference type="InterPro" id="IPR010734">
    <property type="entry name" value="Copine_C"/>
</dbReference>
<keyword evidence="5" id="KW-1185">Reference proteome</keyword>
<name>A0A1I7S323_BURXY</name>
<dbReference type="Proteomes" id="UP000095284">
    <property type="component" value="Unplaced"/>
</dbReference>
<protein>
    <submittedName>
        <fullName evidence="3">(pine wood nematode) hypothetical protein</fullName>
    </submittedName>
    <submittedName>
        <fullName evidence="6">Copine domain-containing protein</fullName>
    </submittedName>
</protein>
<dbReference type="SUPFAM" id="SSF53300">
    <property type="entry name" value="vWA-like"/>
    <property type="match status" value="1"/>
</dbReference>
<feature type="compositionally biased region" description="Basic and acidic residues" evidence="1">
    <location>
        <begin position="609"/>
        <end position="628"/>
    </location>
</feature>
<dbReference type="PANTHER" id="PTHR10857:SF131">
    <property type="entry name" value="COPINE C-TERMINAL DOMAIN-CONTAINING PROTEIN"/>
    <property type="match status" value="1"/>
</dbReference>
<dbReference type="GO" id="GO:0005544">
    <property type="term" value="F:calcium-dependent phospholipid binding"/>
    <property type="evidence" value="ECO:0007669"/>
    <property type="project" value="InterPro"/>
</dbReference>
<dbReference type="InterPro" id="IPR036465">
    <property type="entry name" value="vWFA_dom_sf"/>
</dbReference>
<feature type="compositionally biased region" description="Polar residues" evidence="1">
    <location>
        <begin position="640"/>
        <end position="649"/>
    </location>
</feature>
<dbReference type="InterPro" id="IPR035892">
    <property type="entry name" value="C2_domain_sf"/>
</dbReference>
<dbReference type="SMR" id="A0A1I7S323"/>
<dbReference type="EMBL" id="CAJFCV020000004">
    <property type="protein sequence ID" value="CAG9116070.1"/>
    <property type="molecule type" value="Genomic_DNA"/>
</dbReference>
<evidence type="ECO:0000313" key="3">
    <source>
        <dbReference type="EMBL" id="CAD5226669.1"/>
    </source>
</evidence>
<dbReference type="PANTHER" id="PTHR10857">
    <property type="entry name" value="COPINE"/>
    <property type="match status" value="1"/>
</dbReference>
<organism evidence="4 6">
    <name type="scientific">Bursaphelenchus xylophilus</name>
    <name type="common">Pinewood nematode worm</name>
    <name type="synonym">Aphelenchoides xylophilus</name>
    <dbReference type="NCBI Taxonomy" id="6326"/>
    <lineage>
        <taxon>Eukaryota</taxon>
        <taxon>Metazoa</taxon>
        <taxon>Ecdysozoa</taxon>
        <taxon>Nematoda</taxon>
        <taxon>Chromadorea</taxon>
        <taxon>Rhabditida</taxon>
        <taxon>Tylenchina</taxon>
        <taxon>Tylenchomorpha</taxon>
        <taxon>Aphelenchoidea</taxon>
        <taxon>Aphelenchoididae</taxon>
        <taxon>Bursaphelenchus</taxon>
    </lineage>
</organism>
<dbReference type="Proteomes" id="UP000659654">
    <property type="component" value="Unassembled WGS sequence"/>
</dbReference>
<dbReference type="OrthoDB" id="5855668at2759"/>